<gene>
    <name evidence="2" type="ORF">R7226_28455</name>
</gene>
<keyword evidence="3" id="KW-1185">Reference proteome</keyword>
<dbReference type="Proteomes" id="UP001284601">
    <property type="component" value="Unassembled WGS sequence"/>
</dbReference>
<sequence>MGQDPDAIRREVEHTRERMGETIDALGYKADVKTRTKENISGKVDTVKERLGVATDKVSDVTPDGDQVKQQTRRAVGIAQENPLGLAVGAAAIGFLAGMLIPSSRVEDEKLGPMADQVKEQVKQTGQEALEHGKQVAQSAAETVKDEAQEHGQQLADSARENAGAVSAGNSSS</sequence>
<dbReference type="InterPro" id="IPR022062">
    <property type="entry name" value="DUF3618"/>
</dbReference>
<dbReference type="EMBL" id="JAWSTH010000133">
    <property type="protein sequence ID" value="MDW5598324.1"/>
    <property type="molecule type" value="Genomic_DNA"/>
</dbReference>
<evidence type="ECO:0000313" key="3">
    <source>
        <dbReference type="Proteomes" id="UP001284601"/>
    </source>
</evidence>
<comment type="caution">
    <text evidence="2">The sequence shown here is derived from an EMBL/GenBank/DDBJ whole genome shotgun (WGS) entry which is preliminary data.</text>
</comment>
<protein>
    <submittedName>
        <fullName evidence="2">DUF3618 domain-containing protein</fullName>
    </submittedName>
</protein>
<accession>A0ABU4I202</accession>
<feature type="region of interest" description="Disordered" evidence="1">
    <location>
        <begin position="124"/>
        <end position="173"/>
    </location>
</feature>
<dbReference type="Pfam" id="PF12277">
    <property type="entry name" value="DUF3618"/>
    <property type="match status" value="1"/>
</dbReference>
<evidence type="ECO:0000313" key="2">
    <source>
        <dbReference type="EMBL" id="MDW5598324.1"/>
    </source>
</evidence>
<organism evidence="2 3">
    <name type="scientific">Conexibacter stalactiti</name>
    <dbReference type="NCBI Taxonomy" id="1940611"/>
    <lineage>
        <taxon>Bacteria</taxon>
        <taxon>Bacillati</taxon>
        <taxon>Actinomycetota</taxon>
        <taxon>Thermoleophilia</taxon>
        <taxon>Solirubrobacterales</taxon>
        <taxon>Conexibacteraceae</taxon>
        <taxon>Conexibacter</taxon>
    </lineage>
</organism>
<evidence type="ECO:0000256" key="1">
    <source>
        <dbReference type="SAM" id="MobiDB-lite"/>
    </source>
</evidence>
<reference evidence="3" key="1">
    <citation type="submission" date="2023-07" db="EMBL/GenBank/DDBJ databases">
        <title>Conexibacter stalactiti sp. nov., isolated from stalactites in a lava cave and emended description of the genus Conexibacter.</title>
        <authorList>
            <person name="Lee S.D."/>
        </authorList>
    </citation>
    <scope>NUCLEOTIDE SEQUENCE [LARGE SCALE GENOMIC DNA]</scope>
    <source>
        <strain evidence="3">KCTC 39840</strain>
    </source>
</reference>
<name>A0ABU4I202_9ACTN</name>
<proteinExistence type="predicted"/>
<dbReference type="RefSeq" id="WP_318600848.1">
    <property type="nucleotide sequence ID" value="NZ_JAWSTH010000133.1"/>
</dbReference>
<feature type="compositionally biased region" description="Low complexity" evidence="1">
    <location>
        <begin position="162"/>
        <end position="173"/>
    </location>
</feature>